<comment type="cofactor">
    <cofactor evidence="10">
        <name>Mg(2+)</name>
        <dbReference type="ChEBI" id="CHEBI:18420"/>
    </cofactor>
    <text evidence="10">Binds 2 Mg(2+) ions per subunit.</text>
</comment>
<feature type="active site" evidence="10">
    <location>
        <position position="184"/>
    </location>
</feature>
<keyword evidence="6 10" id="KW-0418">Kinase</keyword>
<dbReference type="GO" id="GO:0002189">
    <property type="term" value="C:ribose phosphate diphosphokinase complex"/>
    <property type="evidence" value="ECO:0007669"/>
    <property type="project" value="TreeGrafter"/>
</dbReference>
<dbReference type="InterPro" id="IPR037514">
    <property type="entry name" value="Rib-P_diPkinase_arc"/>
</dbReference>
<dbReference type="EMBL" id="CP017686">
    <property type="protein sequence ID" value="AYQ54336.1"/>
    <property type="molecule type" value="Genomic_DNA"/>
</dbReference>
<dbReference type="GO" id="GO:0006015">
    <property type="term" value="P:5-phosphoribose 1-diphosphate biosynthetic process"/>
    <property type="evidence" value="ECO:0007669"/>
    <property type="project" value="UniProtKB-UniRule"/>
</dbReference>
<dbReference type="AlphaFoldDB" id="A0A3G3IES5"/>
<dbReference type="GeneID" id="41320939"/>
<dbReference type="Pfam" id="PF13793">
    <property type="entry name" value="Pribosyltran_N"/>
    <property type="match status" value="1"/>
</dbReference>
<evidence type="ECO:0000256" key="10">
    <source>
        <dbReference type="HAMAP-Rule" id="MF_00583"/>
    </source>
</evidence>
<evidence type="ECO:0000256" key="9">
    <source>
        <dbReference type="ARBA" id="ARBA00049535"/>
    </source>
</evidence>
<dbReference type="InterPro" id="IPR029057">
    <property type="entry name" value="PRTase-like"/>
</dbReference>
<comment type="similarity">
    <text evidence="10">Belongs to the ribose-phosphate pyrophosphokinase family. Class III (archaeal) subfamily.</text>
</comment>
<reference evidence="13 14" key="1">
    <citation type="submission" date="2016-10" db="EMBL/GenBank/DDBJ databases">
        <title>Complete genome of the TMA-utilizing, human hosted archaeon Methanomethylophilus alvus Gen. nov, sp. nov., strain Mx-05, derived from a pure culture.</title>
        <authorList>
            <person name="Brugere J.-F."/>
            <person name="Ben Hania W."/>
            <person name="Chaudhary P.P."/>
            <person name="Gaci N."/>
            <person name="Borrel G."/>
            <person name="Cao Van Tuat L."/>
            <person name="Fardeau M.-L."/>
            <person name="Harris H.M.B."/>
            <person name="O'Toole P.W."/>
            <person name="Ollivier B."/>
        </authorList>
    </citation>
    <scope>NUCLEOTIDE SEQUENCE [LARGE SCALE GENOMIC DNA]</scope>
    <source>
        <strain evidence="13 14">Mx-05</strain>
    </source>
</reference>
<keyword evidence="4 10" id="KW-0545">Nucleotide biosynthesis</keyword>
<keyword evidence="5 10" id="KW-0547">Nucleotide-binding</keyword>
<dbReference type="HAMAP" id="MF_00583_A">
    <property type="entry name" value="RibP_PPkinase_A"/>
    <property type="match status" value="1"/>
</dbReference>
<accession>A0A3G3IES5</accession>
<keyword evidence="1 10" id="KW-0963">Cytoplasm</keyword>
<dbReference type="InterPro" id="IPR029099">
    <property type="entry name" value="Pribosyltran_N"/>
</dbReference>
<dbReference type="Proteomes" id="UP000273278">
    <property type="component" value="Chromosome"/>
</dbReference>
<dbReference type="SUPFAM" id="SSF53271">
    <property type="entry name" value="PRTase-like"/>
    <property type="match status" value="1"/>
</dbReference>
<proteinExistence type="inferred from homology"/>
<feature type="domain" description="Ribose-phosphate pyrophosphokinase N-terminal" evidence="12">
    <location>
        <begin position="1"/>
        <end position="111"/>
    </location>
</feature>
<dbReference type="PANTHER" id="PTHR10210:SF32">
    <property type="entry name" value="RIBOSE-PHOSPHATE PYROPHOSPHOKINASE 2"/>
    <property type="match status" value="1"/>
</dbReference>
<name>A0A3G3IES5_9ARCH</name>
<dbReference type="SMART" id="SM01400">
    <property type="entry name" value="Pribosyltran_N"/>
    <property type="match status" value="1"/>
</dbReference>
<evidence type="ECO:0000313" key="13">
    <source>
        <dbReference type="EMBL" id="AYQ54336.1"/>
    </source>
</evidence>
<dbReference type="Pfam" id="PF00156">
    <property type="entry name" value="Pribosyltran"/>
    <property type="match status" value="1"/>
</dbReference>
<dbReference type="InterPro" id="IPR005946">
    <property type="entry name" value="Rib-P_diPkinase"/>
</dbReference>
<comment type="function">
    <text evidence="10">Involved in the biosynthesis of the central metabolite phospho-alpha-D-ribosyl-1-pyrophosphate (PRPP) via the transfer of pyrophosphoryl group from ATP to 1-hydroxyl of ribose-5-phosphate (Rib-5-P).</text>
</comment>
<evidence type="ECO:0000256" key="1">
    <source>
        <dbReference type="ARBA" id="ARBA00022490"/>
    </source>
</evidence>
<keyword evidence="3 10" id="KW-0479">Metal-binding</keyword>
<feature type="binding site" evidence="10">
    <location>
        <position position="161"/>
    </location>
    <ligand>
        <name>Mg(2+)</name>
        <dbReference type="ChEBI" id="CHEBI:18420"/>
        <label>2</label>
    </ligand>
</feature>
<evidence type="ECO:0000256" key="5">
    <source>
        <dbReference type="ARBA" id="ARBA00022741"/>
    </source>
</evidence>
<dbReference type="PANTHER" id="PTHR10210">
    <property type="entry name" value="RIBOSE-PHOSPHATE DIPHOSPHOKINASE FAMILY MEMBER"/>
    <property type="match status" value="1"/>
</dbReference>
<sequence>MIVIGGSASMDLAKELASVMGCDYIQAATTTFPDGECYTRIDAEKLDDDVVIVQTTSPDSKLIELLLLQDAVRRLGAKSITLVIPYFGYARQDRVFKPGEPESAKVMCQHLDMNCDRVITVDIHKEAVLNYFNHPHKDLKAAPVIAEYFKGKGIDMVLSPDIGAAGRAKMVGEVMGVPYDHLEKTRLSGTDVRIAPAKADVKGKKVLIVDDMISTGGTIIAAAYALREAGAAGISVACTHGVFVNNAIEKFTGSSLDALLSCNTLNNPVSHISVASLIAEAIKDAQKGKW</sequence>
<evidence type="ECO:0000259" key="12">
    <source>
        <dbReference type="Pfam" id="PF13793"/>
    </source>
</evidence>
<dbReference type="Gene3D" id="3.40.50.2020">
    <property type="match status" value="2"/>
</dbReference>
<dbReference type="GO" id="GO:0006164">
    <property type="term" value="P:purine nucleotide biosynthetic process"/>
    <property type="evidence" value="ECO:0007669"/>
    <property type="project" value="TreeGrafter"/>
</dbReference>
<dbReference type="InterPro" id="IPR000836">
    <property type="entry name" value="PRTase_dom"/>
</dbReference>
<evidence type="ECO:0000259" key="11">
    <source>
        <dbReference type="Pfam" id="PF00156"/>
    </source>
</evidence>
<feature type="binding site" evidence="10">
    <location>
        <position position="124"/>
    </location>
    <ligand>
        <name>Mg(2+)</name>
        <dbReference type="ChEBI" id="CHEBI:18420"/>
        <label>1</label>
    </ligand>
</feature>
<dbReference type="GO" id="GO:0000287">
    <property type="term" value="F:magnesium ion binding"/>
    <property type="evidence" value="ECO:0007669"/>
    <property type="project" value="UniProtKB-UniRule"/>
</dbReference>
<evidence type="ECO:0000256" key="3">
    <source>
        <dbReference type="ARBA" id="ARBA00022723"/>
    </source>
</evidence>
<feature type="binding site" evidence="10">
    <location>
        <begin position="34"/>
        <end position="36"/>
    </location>
    <ligand>
        <name>ATP</name>
        <dbReference type="ChEBI" id="CHEBI:30616"/>
    </ligand>
</feature>
<dbReference type="NCBIfam" id="NF002095">
    <property type="entry name" value="PRK00934.1"/>
    <property type="match status" value="1"/>
</dbReference>
<dbReference type="UniPathway" id="UPA00087">
    <property type="reaction ID" value="UER00172"/>
</dbReference>
<gene>
    <name evidence="10" type="primary">prs</name>
    <name evidence="13" type="ORF">BKD89_00680</name>
</gene>
<comment type="pathway">
    <text evidence="10">Metabolic intermediate biosynthesis; 5-phospho-alpha-D-ribose 1-diphosphate biosynthesis; 5-phospho-alpha-D-ribose 1-diphosphate from D-ribose 5-phosphate (route I): step 1/1.</text>
</comment>
<organism evidence="13 14">
    <name type="scientific">Methanomethylophilus alvi</name>
    <dbReference type="NCBI Taxonomy" id="1291540"/>
    <lineage>
        <taxon>Archaea</taxon>
        <taxon>Methanobacteriati</taxon>
        <taxon>Thermoplasmatota</taxon>
        <taxon>Thermoplasmata</taxon>
        <taxon>Methanomassiliicoccales</taxon>
        <taxon>Methanomethylophilaceae</taxon>
        <taxon>Methanomethylophilus</taxon>
    </lineage>
</organism>
<dbReference type="FunFam" id="3.40.50.2020:FF:000007">
    <property type="entry name" value="Ribose-phosphate pyrophosphokinase"/>
    <property type="match status" value="1"/>
</dbReference>
<dbReference type="RefSeq" id="WP_015504046.1">
    <property type="nucleotide sequence ID" value="NZ_CAYARL010000008.1"/>
</dbReference>
<keyword evidence="7 10" id="KW-0067">ATP-binding</keyword>
<protein>
    <recommendedName>
        <fullName evidence="10">Ribose-phosphate pyrophosphokinase</fullName>
        <shortName evidence="10">RPPK</shortName>
        <ecNumber evidence="10">2.7.6.1</ecNumber>
    </recommendedName>
    <alternativeName>
        <fullName evidence="10">5-phospho-D-ribosyl alpha-1-diphosphate synthase</fullName>
    </alternativeName>
    <alternativeName>
        <fullName evidence="10">Phosphoribosyl diphosphate synthase</fullName>
    </alternativeName>
    <alternativeName>
        <fullName evidence="10">Phosphoribosyl pyrophosphate synthase</fullName>
        <shortName evidence="10">P-Rib-PP synthase</shortName>
        <shortName evidence="10">PRPP synthase</shortName>
        <shortName evidence="10">PRPPase</shortName>
    </alternativeName>
</protein>
<evidence type="ECO:0000256" key="8">
    <source>
        <dbReference type="ARBA" id="ARBA00022842"/>
    </source>
</evidence>
<dbReference type="EC" id="2.7.6.1" evidence="10"/>
<keyword evidence="8 10" id="KW-0460">Magnesium</keyword>
<feature type="binding site" evidence="10">
    <location>
        <position position="210"/>
    </location>
    <ligand>
        <name>D-ribose 5-phosphate</name>
        <dbReference type="ChEBI" id="CHEBI:78346"/>
    </ligand>
</feature>
<evidence type="ECO:0000256" key="7">
    <source>
        <dbReference type="ARBA" id="ARBA00022840"/>
    </source>
</evidence>
<feature type="binding site" evidence="10">
    <location>
        <position position="186"/>
    </location>
    <ligand>
        <name>D-ribose 5-phosphate</name>
        <dbReference type="ChEBI" id="CHEBI:78346"/>
    </ligand>
</feature>
<comment type="catalytic activity">
    <reaction evidence="9 10">
        <text>D-ribose 5-phosphate + ATP = 5-phospho-alpha-D-ribose 1-diphosphate + AMP + H(+)</text>
        <dbReference type="Rhea" id="RHEA:15609"/>
        <dbReference type="ChEBI" id="CHEBI:15378"/>
        <dbReference type="ChEBI" id="CHEBI:30616"/>
        <dbReference type="ChEBI" id="CHEBI:58017"/>
        <dbReference type="ChEBI" id="CHEBI:78346"/>
        <dbReference type="ChEBI" id="CHEBI:456215"/>
        <dbReference type="EC" id="2.7.6.1"/>
    </reaction>
</comment>
<dbReference type="GO" id="GO:0005524">
    <property type="term" value="F:ATP binding"/>
    <property type="evidence" value="ECO:0007669"/>
    <property type="project" value="UniProtKB-KW"/>
</dbReference>
<feature type="binding site" evidence="10">
    <location>
        <begin position="91"/>
        <end position="92"/>
    </location>
    <ligand>
        <name>ATP</name>
        <dbReference type="ChEBI" id="CHEBI:30616"/>
    </ligand>
</feature>
<dbReference type="GO" id="GO:0004749">
    <property type="term" value="F:ribose phosphate diphosphokinase activity"/>
    <property type="evidence" value="ECO:0007669"/>
    <property type="project" value="UniProtKB-UniRule"/>
</dbReference>
<dbReference type="CDD" id="cd06223">
    <property type="entry name" value="PRTases_typeI"/>
    <property type="match status" value="1"/>
</dbReference>
<feature type="domain" description="Phosphoribosyltransferase" evidence="11">
    <location>
        <begin position="146"/>
        <end position="240"/>
    </location>
</feature>
<dbReference type="GO" id="GO:0016301">
    <property type="term" value="F:kinase activity"/>
    <property type="evidence" value="ECO:0007669"/>
    <property type="project" value="UniProtKB-KW"/>
</dbReference>
<keyword evidence="2 10" id="KW-0808">Transferase</keyword>
<evidence type="ECO:0000313" key="14">
    <source>
        <dbReference type="Proteomes" id="UP000273278"/>
    </source>
</evidence>
<dbReference type="OMA" id="YFGWARQ"/>
<evidence type="ECO:0000256" key="2">
    <source>
        <dbReference type="ARBA" id="ARBA00022679"/>
    </source>
</evidence>
<dbReference type="GO" id="GO:0005737">
    <property type="term" value="C:cytoplasm"/>
    <property type="evidence" value="ECO:0007669"/>
    <property type="project" value="UniProtKB-SubCell"/>
</dbReference>
<feature type="binding site" evidence="10">
    <location>
        <begin position="214"/>
        <end position="218"/>
    </location>
    <ligand>
        <name>D-ribose 5-phosphate</name>
        <dbReference type="ChEBI" id="CHEBI:78346"/>
    </ligand>
</feature>
<evidence type="ECO:0000256" key="4">
    <source>
        <dbReference type="ARBA" id="ARBA00022727"/>
    </source>
</evidence>
<comment type="subcellular location">
    <subcellularLocation>
        <location evidence="10">Cytoplasm</location>
    </subcellularLocation>
</comment>
<evidence type="ECO:0000256" key="6">
    <source>
        <dbReference type="ARBA" id="ARBA00022777"/>
    </source>
</evidence>
<dbReference type="NCBIfam" id="TIGR01251">
    <property type="entry name" value="ribP_PPkin"/>
    <property type="match status" value="1"/>
</dbReference>